<dbReference type="PANTHER" id="PTHR12738:SF0">
    <property type="entry name" value="NEUROENDOCRINE PROTEIN 7B2"/>
    <property type="match status" value="1"/>
</dbReference>
<evidence type="ECO:0000313" key="9">
    <source>
        <dbReference type="EMBL" id="WAR18651.1"/>
    </source>
</evidence>
<gene>
    <name evidence="9" type="ORF">MAR_000489</name>
</gene>
<dbReference type="EMBL" id="CP111022">
    <property type="protein sequence ID" value="WAR18651.1"/>
    <property type="molecule type" value="Genomic_DNA"/>
</dbReference>
<dbReference type="Proteomes" id="UP001164746">
    <property type="component" value="Chromosome 11"/>
</dbReference>
<evidence type="ECO:0000256" key="5">
    <source>
        <dbReference type="ARBA" id="ARBA00022525"/>
    </source>
</evidence>
<evidence type="ECO:0000256" key="1">
    <source>
        <dbReference type="ARBA" id="ARBA00004613"/>
    </source>
</evidence>
<dbReference type="InterPro" id="IPR007945">
    <property type="entry name" value="Secretogranin_V"/>
</dbReference>
<evidence type="ECO:0000313" key="10">
    <source>
        <dbReference type="Proteomes" id="UP001164746"/>
    </source>
</evidence>
<evidence type="ECO:0000256" key="7">
    <source>
        <dbReference type="ARBA" id="ARBA00023157"/>
    </source>
</evidence>
<evidence type="ECO:0000256" key="4">
    <source>
        <dbReference type="ARBA" id="ARBA00022448"/>
    </source>
</evidence>
<keyword evidence="10" id="KW-1185">Reference proteome</keyword>
<evidence type="ECO:0000256" key="3">
    <source>
        <dbReference type="ARBA" id="ARBA00019589"/>
    </source>
</evidence>
<keyword evidence="4" id="KW-0813">Transport</keyword>
<protein>
    <recommendedName>
        <fullName evidence="3">Neuroendocrine protein 7B2</fullName>
    </recommendedName>
</protein>
<keyword evidence="5" id="KW-0964">Secreted</keyword>
<comment type="subcellular location">
    <subcellularLocation>
        <location evidence="1">Secreted</location>
    </subcellularLocation>
</comment>
<evidence type="ECO:0000256" key="2">
    <source>
        <dbReference type="ARBA" id="ARBA00006348"/>
    </source>
</evidence>
<name>A0ABY7FCZ7_MYAAR</name>
<comment type="similarity">
    <text evidence="2">Belongs to the 7B2 family.</text>
</comment>
<dbReference type="Pfam" id="PF05281">
    <property type="entry name" value="Secretogranin_V"/>
    <property type="match status" value="1"/>
</dbReference>
<dbReference type="PANTHER" id="PTHR12738">
    <property type="entry name" value="NEUROENDOCRINE PROTEIN 7B2"/>
    <property type="match status" value="1"/>
</dbReference>
<proteinExistence type="inferred from homology"/>
<evidence type="ECO:0000256" key="6">
    <source>
        <dbReference type="ARBA" id="ARBA00022729"/>
    </source>
</evidence>
<reference evidence="9" key="1">
    <citation type="submission" date="2022-11" db="EMBL/GenBank/DDBJ databases">
        <title>Centuries of genome instability and evolution in soft-shell clam transmissible cancer (bioRxiv).</title>
        <authorList>
            <person name="Hart S.F.M."/>
            <person name="Yonemitsu M.A."/>
            <person name="Giersch R.M."/>
            <person name="Beal B.F."/>
            <person name="Arriagada G."/>
            <person name="Davis B.W."/>
            <person name="Ostrander E.A."/>
            <person name="Goff S.P."/>
            <person name="Metzger M.J."/>
        </authorList>
    </citation>
    <scope>NUCLEOTIDE SEQUENCE</scope>
    <source>
        <strain evidence="9">MELC-2E11</strain>
        <tissue evidence="9">Siphon/mantle</tissue>
    </source>
</reference>
<keyword evidence="6" id="KW-0732">Signal</keyword>
<organism evidence="9 10">
    <name type="scientific">Mya arenaria</name>
    <name type="common">Soft-shell clam</name>
    <dbReference type="NCBI Taxonomy" id="6604"/>
    <lineage>
        <taxon>Eukaryota</taxon>
        <taxon>Metazoa</taxon>
        <taxon>Spiralia</taxon>
        <taxon>Lophotrochozoa</taxon>
        <taxon>Mollusca</taxon>
        <taxon>Bivalvia</taxon>
        <taxon>Autobranchia</taxon>
        <taxon>Heteroconchia</taxon>
        <taxon>Euheterodonta</taxon>
        <taxon>Imparidentia</taxon>
        <taxon>Neoheterodontei</taxon>
        <taxon>Myida</taxon>
        <taxon>Myoidea</taxon>
        <taxon>Myidae</taxon>
        <taxon>Mya</taxon>
    </lineage>
</organism>
<sequence length="325" mass="35913">MYGVLCVAAMMGGLRASAPYGDASYTDFLSNFQYLYNLNKLQDLYPDDPYSDKLSSDFVAYPDPLSEASPKEARDYGEAALRDQEYMKQLPISGYQFISGGTGREEDPSEVKTDKVLPAYCTPPNPCPQGYDGPDNCVKVFENSPENNRRLLEGQDCPCDAEHMITCPPGKKTIDPKSGFVSDGMNGGDLGSIDSLGDIDLTNDPFLSASRKRQRFIVKKSHEGSEGTYEEKFRDMFPFMTEDQDLDSNANPYSIIYGGSEKNVAYRAHVPPVDLVICRNGCIGPLFTKYLLLFLPNALRSRMPERVTSQHLQGVMASGAANHPV</sequence>
<keyword evidence="7" id="KW-1015">Disulfide bond</keyword>
<keyword evidence="8" id="KW-0143">Chaperone</keyword>
<evidence type="ECO:0000256" key="8">
    <source>
        <dbReference type="ARBA" id="ARBA00023186"/>
    </source>
</evidence>
<accession>A0ABY7FCZ7</accession>